<evidence type="ECO:0000313" key="1">
    <source>
        <dbReference type="EMBL" id="GAQ93285.1"/>
    </source>
</evidence>
<reference evidence="1 2" key="1">
    <citation type="journal article" date="2014" name="Nat. Commun.">
        <title>Klebsormidium flaccidum genome reveals primary factors for plant terrestrial adaptation.</title>
        <authorList>
            <person name="Hori K."/>
            <person name="Maruyama F."/>
            <person name="Fujisawa T."/>
            <person name="Togashi T."/>
            <person name="Yamamoto N."/>
            <person name="Seo M."/>
            <person name="Sato S."/>
            <person name="Yamada T."/>
            <person name="Mori H."/>
            <person name="Tajima N."/>
            <person name="Moriyama T."/>
            <person name="Ikeuchi M."/>
            <person name="Watanabe M."/>
            <person name="Wada H."/>
            <person name="Kobayashi K."/>
            <person name="Saito M."/>
            <person name="Masuda T."/>
            <person name="Sasaki-Sekimoto Y."/>
            <person name="Mashiguchi K."/>
            <person name="Awai K."/>
            <person name="Shimojima M."/>
            <person name="Masuda S."/>
            <person name="Iwai M."/>
            <person name="Nobusawa T."/>
            <person name="Narise T."/>
            <person name="Kondo S."/>
            <person name="Saito H."/>
            <person name="Sato R."/>
            <person name="Murakawa M."/>
            <person name="Ihara Y."/>
            <person name="Oshima-Yamada Y."/>
            <person name="Ohtaka K."/>
            <person name="Satoh M."/>
            <person name="Sonobe K."/>
            <person name="Ishii M."/>
            <person name="Ohtani R."/>
            <person name="Kanamori-Sato M."/>
            <person name="Honoki R."/>
            <person name="Miyazaki D."/>
            <person name="Mochizuki H."/>
            <person name="Umetsu J."/>
            <person name="Higashi K."/>
            <person name="Shibata D."/>
            <person name="Kamiya Y."/>
            <person name="Sato N."/>
            <person name="Nakamura Y."/>
            <person name="Tabata S."/>
            <person name="Ida S."/>
            <person name="Kurokawa K."/>
            <person name="Ohta H."/>
        </authorList>
    </citation>
    <scope>NUCLEOTIDE SEQUENCE [LARGE SCALE GENOMIC DNA]</scope>
    <source>
        <strain evidence="1 2">NIES-2285</strain>
    </source>
</reference>
<organism evidence="1 2">
    <name type="scientific">Klebsormidium nitens</name>
    <name type="common">Green alga</name>
    <name type="synonym">Ulothrix nitens</name>
    <dbReference type="NCBI Taxonomy" id="105231"/>
    <lineage>
        <taxon>Eukaryota</taxon>
        <taxon>Viridiplantae</taxon>
        <taxon>Streptophyta</taxon>
        <taxon>Klebsormidiophyceae</taxon>
        <taxon>Klebsormidiales</taxon>
        <taxon>Klebsormidiaceae</taxon>
        <taxon>Klebsormidium</taxon>
    </lineage>
</organism>
<proteinExistence type="predicted"/>
<evidence type="ECO:0000313" key="2">
    <source>
        <dbReference type="Proteomes" id="UP000054558"/>
    </source>
</evidence>
<name>A0A1Y1IQU9_KLENI</name>
<gene>
    <name evidence="1" type="ORF">KFL_014160010</name>
</gene>
<dbReference type="Proteomes" id="UP000054558">
    <property type="component" value="Unassembled WGS sequence"/>
</dbReference>
<protein>
    <submittedName>
        <fullName evidence="1">Uncharacterized protein</fullName>
    </submittedName>
</protein>
<dbReference type="AlphaFoldDB" id="A0A1Y1IQU9"/>
<sequence length="353" mass="40912">MGHKRITSTRRESVEEVYQFNRWASDEARRCFPRVMRRGEGGLLEYVPPEDPIAKLLAHNDAETTNGQTHFYEAFTELLKSEGHIVRGLLQLRFDETEKVGDGTQEETRPTGFLKQRLLEATDISSQEFQRIERLVQKRAHQDGDVAKMDRFKLIRFYKIRRLNEEFLDVYGAKPLESLTFLLQVIDPFHQWDITEIGRASYRPVEVQITREILSTLGLAHPLDHEHISEPLETLAPKLLVTKYFKEYDSCVRLFNTRAKRAVVDLRDRKGVTHALNHIFKKIGLRISLSQAGRETLVDPVTKKRARIYGGWQVEYDPRGTLGVKHMAQLLKLQVFHLSVDPSFDALEALSQY</sequence>
<dbReference type="EMBL" id="DF238365">
    <property type="protein sequence ID" value="GAQ93285.1"/>
    <property type="molecule type" value="Genomic_DNA"/>
</dbReference>
<accession>A0A1Y1IQU9</accession>
<dbReference type="OrthoDB" id="2373574at2759"/>
<keyword evidence="2" id="KW-1185">Reference proteome</keyword>